<evidence type="ECO:0000313" key="1">
    <source>
        <dbReference type="EMBL" id="KAJ9049965.1"/>
    </source>
</evidence>
<sequence length="316" mass="33563">MDQGTIIEKGNHTKLMGLGGTYHRLVGIQNVQISCTTAKPPISKDLVLQPTSIGSHKASAGVEAAKKTQQSAICMAVRLYNINCKETYLYLIGILGAICLGMLYPSFAIGSIVVGLVHGWKLALAIIATLPLIIGAGYLQIGMSKIFQENNKKAYACSAEVACQATAAVRTVAALTKEDSVIQTYSDKMQGPLEASFCNAFLALLAYAGAQSIKFLINTMGFWHGATLFCQGKISFGDFFVVLISLVVGCSNIGCSLAFGPNILKATTATRALFTLLDRQPLVVSPPPLPAQLQSREISNSGRWSFPTPSAPLSPS</sequence>
<dbReference type="EMBL" id="QTSX02007184">
    <property type="protein sequence ID" value="KAJ9049965.1"/>
    <property type="molecule type" value="Genomic_DNA"/>
</dbReference>
<accession>A0ACC2RIP0</accession>
<comment type="caution">
    <text evidence="1">The sequence shown here is derived from an EMBL/GenBank/DDBJ whole genome shotgun (WGS) entry which is preliminary data.</text>
</comment>
<organism evidence="1 2">
    <name type="scientific">Entomophthora muscae</name>
    <dbReference type="NCBI Taxonomy" id="34485"/>
    <lineage>
        <taxon>Eukaryota</taxon>
        <taxon>Fungi</taxon>
        <taxon>Fungi incertae sedis</taxon>
        <taxon>Zoopagomycota</taxon>
        <taxon>Entomophthoromycotina</taxon>
        <taxon>Entomophthoromycetes</taxon>
        <taxon>Entomophthorales</taxon>
        <taxon>Entomophthoraceae</taxon>
        <taxon>Entomophthora</taxon>
    </lineage>
</organism>
<name>A0ACC2RIP0_9FUNG</name>
<dbReference type="Proteomes" id="UP001165960">
    <property type="component" value="Unassembled WGS sequence"/>
</dbReference>
<proteinExistence type="predicted"/>
<keyword evidence="2" id="KW-1185">Reference proteome</keyword>
<protein>
    <submittedName>
        <fullName evidence="1">Uncharacterized protein</fullName>
    </submittedName>
</protein>
<reference evidence="1" key="1">
    <citation type="submission" date="2022-04" db="EMBL/GenBank/DDBJ databases">
        <title>Genome of the entomopathogenic fungus Entomophthora muscae.</title>
        <authorList>
            <person name="Elya C."/>
            <person name="Lovett B.R."/>
            <person name="Lee E."/>
            <person name="Macias A.M."/>
            <person name="Hajek A.E."/>
            <person name="De Bivort B.L."/>
            <person name="Kasson M.T."/>
            <person name="De Fine Licht H.H."/>
            <person name="Stajich J.E."/>
        </authorList>
    </citation>
    <scope>NUCLEOTIDE SEQUENCE</scope>
    <source>
        <strain evidence="1">Berkeley</strain>
    </source>
</reference>
<gene>
    <name evidence="1" type="ORF">DSO57_1018994</name>
</gene>
<evidence type="ECO:0000313" key="2">
    <source>
        <dbReference type="Proteomes" id="UP001165960"/>
    </source>
</evidence>